<dbReference type="Gene3D" id="1.20.1280.50">
    <property type="match status" value="1"/>
</dbReference>
<dbReference type="Proteomes" id="UP000722485">
    <property type="component" value="Unassembled WGS sequence"/>
</dbReference>
<evidence type="ECO:0000259" key="2">
    <source>
        <dbReference type="Pfam" id="PF12937"/>
    </source>
</evidence>
<feature type="region of interest" description="Disordered" evidence="1">
    <location>
        <begin position="437"/>
        <end position="457"/>
    </location>
</feature>
<dbReference type="PANTHER" id="PTHR42057:SF2">
    <property type="entry name" value="F-BOX DOMAIN PROTEIN (AFU_ORTHOLOGUE AFUA_4G00200)-RELATED"/>
    <property type="match status" value="1"/>
</dbReference>
<name>A0A9P5LB69_9HYPO</name>
<sequence length="476" mass="54034">MELDELPEEVLSHILGALSQIENAEEPYSYNPKELGGIFNARLVCRRWNGLATKHAFRTIHLIPTEHGLEAWVGLLSSTQIRSAARRLVVYSSPLAVREKGTDDWHGWEDGKCPAFTDAISQIGDLALIDEICLRFSSICQGIEAGLNWWDNDCEHMLDRKSTLKAVFEAIKDRASRPDTSKIHSVTIRHLQNAPLPDFTSSELFKSIAKDIDQLHLQVAEEYNEDGPDGDIYCIELVKFEPYMHNHWLSPLADHLTSLSLYFGECWGTMPGTFDGRGLFFPQLKTLSLGSYAISHHDHLDWVLAQSSLKTLRLDRCFILSYISTEADKVEEWNLQTHDWERLPVGAFGFELAEDAVYRFMGTWESMFDKIRTGLPNLIDFQFQIHHWGTVGFDNPNPLATELSNGRYIAFDIGLCPSRWIEPSEYTGELDFGDGVLSSDTSETNGGESMNRGKITEEGDRRAFEELLKAVSQRRR</sequence>
<evidence type="ECO:0000256" key="1">
    <source>
        <dbReference type="SAM" id="MobiDB-lite"/>
    </source>
</evidence>
<keyword evidence="4" id="KW-1185">Reference proteome</keyword>
<comment type="caution">
    <text evidence="3">The sequence shown here is derived from an EMBL/GenBank/DDBJ whole genome shotgun (WGS) entry which is preliminary data.</text>
</comment>
<evidence type="ECO:0000313" key="3">
    <source>
        <dbReference type="EMBL" id="KAF7542457.1"/>
    </source>
</evidence>
<protein>
    <recommendedName>
        <fullName evidence="2">F-box domain-containing protein</fullName>
    </recommendedName>
</protein>
<dbReference type="PANTHER" id="PTHR42057">
    <property type="entry name" value="F-BOX DOMAIN PROTEIN (AFU_ORTHOLOGUE AFUA_4G00200)"/>
    <property type="match status" value="1"/>
</dbReference>
<evidence type="ECO:0000313" key="4">
    <source>
        <dbReference type="Proteomes" id="UP000722485"/>
    </source>
</evidence>
<dbReference type="InterPro" id="IPR001810">
    <property type="entry name" value="F-box_dom"/>
</dbReference>
<dbReference type="OrthoDB" id="3140657at2759"/>
<gene>
    <name evidence="3" type="ORF">G7Z17_g11555</name>
</gene>
<proteinExistence type="predicted"/>
<feature type="compositionally biased region" description="Polar residues" evidence="1">
    <location>
        <begin position="438"/>
        <end position="448"/>
    </location>
</feature>
<dbReference type="EMBL" id="JAANBB010000444">
    <property type="protein sequence ID" value="KAF7542457.1"/>
    <property type="molecule type" value="Genomic_DNA"/>
</dbReference>
<dbReference type="Pfam" id="PF12937">
    <property type="entry name" value="F-box-like"/>
    <property type="match status" value="1"/>
</dbReference>
<accession>A0A9P5LB69</accession>
<dbReference type="AlphaFoldDB" id="A0A9P5LB69"/>
<organism evidence="3 4">
    <name type="scientific">Cylindrodendrum hubeiense</name>
    <dbReference type="NCBI Taxonomy" id="595255"/>
    <lineage>
        <taxon>Eukaryota</taxon>
        <taxon>Fungi</taxon>
        <taxon>Dikarya</taxon>
        <taxon>Ascomycota</taxon>
        <taxon>Pezizomycotina</taxon>
        <taxon>Sordariomycetes</taxon>
        <taxon>Hypocreomycetidae</taxon>
        <taxon>Hypocreales</taxon>
        <taxon>Nectriaceae</taxon>
        <taxon>Cylindrodendrum</taxon>
    </lineage>
</organism>
<reference evidence="3" key="1">
    <citation type="submission" date="2020-03" db="EMBL/GenBank/DDBJ databases">
        <title>Draft Genome Sequence of Cylindrodendrum hubeiense.</title>
        <authorList>
            <person name="Buettner E."/>
            <person name="Kellner H."/>
        </authorList>
    </citation>
    <scope>NUCLEOTIDE SEQUENCE</scope>
    <source>
        <strain evidence="3">IHI 201604</strain>
    </source>
</reference>
<feature type="domain" description="F-box" evidence="2">
    <location>
        <begin position="3"/>
        <end position="57"/>
    </location>
</feature>